<evidence type="ECO:0000313" key="2">
    <source>
        <dbReference type="Proteomes" id="UP000002508"/>
    </source>
</evidence>
<dbReference type="EMBL" id="CP001337">
    <property type="protein sequence ID" value="ACL26275.1"/>
    <property type="molecule type" value="Genomic_DNA"/>
</dbReference>
<sequence>MSHQLIDNLQRILPVGASILVTDSDGSLLTIRRHCVQPLDPERDNDLLPFIDQGHVARYLIGSAATSDHNPTNATYKLGVVAAHRGFTPHAYGAEHFVFSTGYAACGLYDAERDDIVTVPLTPGMMLQYSGDDTAYVQQSGRQASAAVDCQHRDGP</sequence>
<dbReference type="Proteomes" id="UP000002508">
    <property type="component" value="Chromosome"/>
</dbReference>
<keyword evidence="2" id="KW-1185">Reference proteome</keyword>
<proteinExistence type="predicted"/>
<reference evidence="1" key="1">
    <citation type="submission" date="2008-12" db="EMBL/GenBank/DDBJ databases">
        <title>Complete sequence of Chloroflexus aggregans DSM 9485.</title>
        <authorList>
            <consortium name="US DOE Joint Genome Institute"/>
            <person name="Lucas S."/>
            <person name="Copeland A."/>
            <person name="Lapidus A."/>
            <person name="Glavina del Rio T."/>
            <person name="Dalin E."/>
            <person name="Tice H."/>
            <person name="Pitluck S."/>
            <person name="Foster B."/>
            <person name="Larimer F."/>
            <person name="Land M."/>
            <person name="Hauser L."/>
            <person name="Kyrpides N."/>
            <person name="Mikhailova N."/>
            <person name="Bryant D."/>
            <person name="Richardson P."/>
        </authorList>
    </citation>
    <scope>NUCLEOTIDE SEQUENCE</scope>
    <source>
        <strain evidence="1">DSM 9485</strain>
    </source>
</reference>
<gene>
    <name evidence="1" type="ordered locus">Cagg_3433</name>
</gene>
<dbReference type="KEGG" id="cag:Cagg_3433"/>
<protein>
    <submittedName>
        <fullName evidence="1">Uncharacterized protein</fullName>
    </submittedName>
</protein>
<dbReference type="STRING" id="326427.Cagg_3433"/>
<dbReference type="AlphaFoldDB" id="B8G900"/>
<dbReference type="HOGENOM" id="CLU_1683431_0_0_0"/>
<organism evidence="1 2">
    <name type="scientific">Chloroflexus aggregans (strain MD-66 / DSM 9485)</name>
    <dbReference type="NCBI Taxonomy" id="326427"/>
    <lineage>
        <taxon>Bacteria</taxon>
        <taxon>Bacillati</taxon>
        <taxon>Chloroflexota</taxon>
        <taxon>Chloroflexia</taxon>
        <taxon>Chloroflexales</taxon>
        <taxon>Chloroflexineae</taxon>
        <taxon>Chloroflexaceae</taxon>
        <taxon>Chloroflexus</taxon>
    </lineage>
</organism>
<accession>B8G900</accession>
<dbReference type="OrthoDB" id="4090458at2"/>
<dbReference type="eggNOG" id="ENOG5031BJS">
    <property type="taxonomic scope" value="Bacteria"/>
</dbReference>
<dbReference type="RefSeq" id="WP_015942122.1">
    <property type="nucleotide sequence ID" value="NC_011831.1"/>
</dbReference>
<name>B8G900_CHLAD</name>
<evidence type="ECO:0000313" key="1">
    <source>
        <dbReference type="EMBL" id="ACL26275.1"/>
    </source>
</evidence>